<dbReference type="Proteomes" id="UP000309138">
    <property type="component" value="Unassembled WGS sequence"/>
</dbReference>
<keyword evidence="2" id="KW-1185">Reference proteome</keyword>
<dbReference type="OrthoDB" id="9959887at2"/>
<dbReference type="RefSeq" id="WP_136942123.1">
    <property type="nucleotide sequence ID" value="NZ_SWKR01000002.1"/>
</dbReference>
<accession>A0A4U1L0B8</accession>
<reference evidence="1 2" key="1">
    <citation type="submission" date="2019-04" db="EMBL/GenBank/DDBJ databases">
        <authorList>
            <person name="Yang Y."/>
            <person name="Wei D."/>
        </authorList>
    </citation>
    <scope>NUCLEOTIDE SEQUENCE [LARGE SCALE GENOMIC DNA]</scope>
    <source>
        <strain evidence="1 2">L-1-4w-11</strain>
    </source>
</reference>
<dbReference type="EMBL" id="SWKR01000002">
    <property type="protein sequence ID" value="TKD50181.1"/>
    <property type="molecule type" value="Genomic_DNA"/>
</dbReference>
<protein>
    <submittedName>
        <fullName evidence="1">Uncharacterized protein</fullName>
    </submittedName>
</protein>
<evidence type="ECO:0000313" key="2">
    <source>
        <dbReference type="Proteomes" id="UP000309138"/>
    </source>
</evidence>
<proteinExistence type="predicted"/>
<name>A0A4U1L0B8_9SPHN</name>
<gene>
    <name evidence="1" type="ORF">FBR43_04995</name>
</gene>
<organism evidence="1 2">
    <name type="scientific">Sphingomonas baiyangensis</name>
    <dbReference type="NCBI Taxonomy" id="2572576"/>
    <lineage>
        <taxon>Bacteria</taxon>
        <taxon>Pseudomonadati</taxon>
        <taxon>Pseudomonadota</taxon>
        <taxon>Alphaproteobacteria</taxon>
        <taxon>Sphingomonadales</taxon>
        <taxon>Sphingomonadaceae</taxon>
        <taxon>Sphingomonas</taxon>
    </lineage>
</organism>
<evidence type="ECO:0000313" key="1">
    <source>
        <dbReference type="EMBL" id="TKD50181.1"/>
    </source>
</evidence>
<dbReference type="AlphaFoldDB" id="A0A4U1L0B8"/>
<sequence>MPKYAPGKIVLFSEGEYSDYGYCGHVVTLQECDFAALAEDYKKAFKAKDDWDRAEPSSFVAWLCARQYCAEINVNEVYLGAYGRLTVQ</sequence>
<comment type="caution">
    <text evidence="1">The sequence shown here is derived from an EMBL/GenBank/DDBJ whole genome shotgun (WGS) entry which is preliminary data.</text>
</comment>